<dbReference type="Proteomes" id="UP000246352">
    <property type="component" value="Unassembled WGS sequence"/>
</dbReference>
<dbReference type="InterPro" id="IPR050596">
    <property type="entry name" value="AspAT/PAT-like"/>
</dbReference>
<gene>
    <name evidence="9" type="ORF">DFR52_10293</name>
</gene>
<comment type="cofactor">
    <cofactor evidence="1">
        <name>pyridoxal 5'-phosphate</name>
        <dbReference type="ChEBI" id="CHEBI:597326"/>
    </cofactor>
</comment>
<keyword evidence="10" id="KW-1185">Reference proteome</keyword>
<dbReference type="GO" id="GO:0004069">
    <property type="term" value="F:L-aspartate:2-oxoglutarate aminotransferase activity"/>
    <property type="evidence" value="ECO:0007669"/>
    <property type="project" value="UniProtKB-EC"/>
</dbReference>
<dbReference type="CDD" id="cd00609">
    <property type="entry name" value="AAT_like"/>
    <property type="match status" value="1"/>
</dbReference>
<dbReference type="RefSeq" id="WP_110031248.1">
    <property type="nucleotide sequence ID" value="NZ_QGTR01000002.1"/>
</dbReference>
<reference evidence="9 10" key="1">
    <citation type="submission" date="2018-05" db="EMBL/GenBank/DDBJ databases">
        <title>Genomic Encyclopedia of Type Strains, Phase IV (KMG-IV): sequencing the most valuable type-strain genomes for metagenomic binning, comparative biology and taxonomic classification.</title>
        <authorList>
            <person name="Goeker M."/>
        </authorList>
    </citation>
    <scope>NUCLEOTIDE SEQUENCE [LARGE SCALE GENOMIC DNA]</scope>
    <source>
        <strain evidence="9 10">DSM 16791</strain>
    </source>
</reference>
<evidence type="ECO:0000256" key="5">
    <source>
        <dbReference type="ARBA" id="ARBA00022679"/>
    </source>
</evidence>
<protein>
    <recommendedName>
        <fullName evidence="3">aspartate transaminase</fullName>
        <ecNumber evidence="3">2.6.1.1</ecNumber>
    </recommendedName>
</protein>
<dbReference type="InterPro" id="IPR015422">
    <property type="entry name" value="PyrdxlP-dep_Trfase_small"/>
</dbReference>
<dbReference type="AlphaFoldDB" id="A0A317PMB3"/>
<name>A0A317PMB3_9HYPH</name>
<dbReference type="SUPFAM" id="SSF53383">
    <property type="entry name" value="PLP-dependent transferases"/>
    <property type="match status" value="1"/>
</dbReference>
<dbReference type="InterPro" id="IPR015421">
    <property type="entry name" value="PyrdxlP-dep_Trfase_major"/>
</dbReference>
<accession>A0A317PMB3</accession>
<evidence type="ECO:0000256" key="7">
    <source>
        <dbReference type="ARBA" id="ARBA00049185"/>
    </source>
</evidence>
<evidence type="ECO:0000256" key="6">
    <source>
        <dbReference type="ARBA" id="ARBA00022898"/>
    </source>
</evidence>
<dbReference type="EMBL" id="QGTR01000002">
    <property type="protein sequence ID" value="PWW01431.1"/>
    <property type="molecule type" value="Genomic_DNA"/>
</dbReference>
<evidence type="ECO:0000256" key="2">
    <source>
        <dbReference type="ARBA" id="ARBA00007441"/>
    </source>
</evidence>
<sequence length="397" mass="41946">MKYASVTERLAGLGGEKWAIHARARELRRQGRDIVELTIGEPDVPAPASLMDVAAAAMQAGRTGYSNGRGESKLLAALSERYTRSTGRPIGGDQFLCLPGTQTALYTVFSGLVEMGDEVLVGDPMYATYEGVITAHGARAVPVPLRAERGFRLSAADIEARITPRSRAILINTPHNPTGAILTAGDIAEIGALALKHDLWIISDEVYEELVFDGATFVSPLALPELADRVVAVSSISKSHAAPGFRSGWCVGPAEFASRLLPLSETMLFGSQPFIADMTAAAVSAPSPVAEGMRRRFAARADRLFDSLDGVAGLKVNRPQAGMFALLNVAATGMSGHDYAFDLLETAGVAVMPGSSFGEQLKDWVRLALTAGDDPIGEACLRIASHARSAVKLKAAS</sequence>
<comment type="caution">
    <text evidence="9">The sequence shown here is derived from an EMBL/GenBank/DDBJ whole genome shotgun (WGS) entry which is preliminary data.</text>
</comment>
<dbReference type="Gene3D" id="3.40.640.10">
    <property type="entry name" value="Type I PLP-dependent aspartate aminotransferase-like (Major domain)"/>
    <property type="match status" value="1"/>
</dbReference>
<keyword evidence="9" id="KW-0670">Pyruvate</keyword>
<dbReference type="GO" id="GO:0030170">
    <property type="term" value="F:pyridoxal phosphate binding"/>
    <property type="evidence" value="ECO:0007669"/>
    <property type="project" value="InterPro"/>
</dbReference>
<proteinExistence type="inferred from homology"/>
<evidence type="ECO:0000256" key="3">
    <source>
        <dbReference type="ARBA" id="ARBA00012753"/>
    </source>
</evidence>
<comment type="catalytic activity">
    <reaction evidence="7">
        <text>L-aspartate + 2-oxoglutarate = oxaloacetate + L-glutamate</text>
        <dbReference type="Rhea" id="RHEA:21824"/>
        <dbReference type="ChEBI" id="CHEBI:16452"/>
        <dbReference type="ChEBI" id="CHEBI:16810"/>
        <dbReference type="ChEBI" id="CHEBI:29985"/>
        <dbReference type="ChEBI" id="CHEBI:29991"/>
        <dbReference type="EC" id="2.6.1.1"/>
    </reaction>
</comment>
<comment type="similarity">
    <text evidence="2">Belongs to the class-I pyridoxal-phosphate-dependent aminotransferase family.</text>
</comment>
<feature type="domain" description="Aminotransferase class I/classII large" evidence="8">
    <location>
        <begin position="33"/>
        <end position="372"/>
    </location>
</feature>
<dbReference type="Gene3D" id="3.90.1150.10">
    <property type="entry name" value="Aspartate Aminotransferase, domain 1"/>
    <property type="match status" value="1"/>
</dbReference>
<keyword evidence="5" id="KW-0808">Transferase</keyword>
<dbReference type="GO" id="GO:0006520">
    <property type="term" value="P:amino acid metabolic process"/>
    <property type="evidence" value="ECO:0007669"/>
    <property type="project" value="InterPro"/>
</dbReference>
<organism evidence="9 10">
    <name type="scientific">Hoeflea marina</name>
    <dbReference type="NCBI Taxonomy" id="274592"/>
    <lineage>
        <taxon>Bacteria</taxon>
        <taxon>Pseudomonadati</taxon>
        <taxon>Pseudomonadota</taxon>
        <taxon>Alphaproteobacteria</taxon>
        <taxon>Hyphomicrobiales</taxon>
        <taxon>Rhizobiaceae</taxon>
        <taxon>Hoeflea</taxon>
    </lineage>
</organism>
<evidence type="ECO:0000313" key="9">
    <source>
        <dbReference type="EMBL" id="PWW01431.1"/>
    </source>
</evidence>
<dbReference type="EC" id="2.6.1.1" evidence="3"/>
<evidence type="ECO:0000256" key="1">
    <source>
        <dbReference type="ARBA" id="ARBA00001933"/>
    </source>
</evidence>
<evidence type="ECO:0000313" key="10">
    <source>
        <dbReference type="Proteomes" id="UP000246352"/>
    </source>
</evidence>
<dbReference type="Pfam" id="PF00155">
    <property type="entry name" value="Aminotran_1_2"/>
    <property type="match status" value="1"/>
</dbReference>
<evidence type="ECO:0000256" key="4">
    <source>
        <dbReference type="ARBA" id="ARBA00022576"/>
    </source>
</evidence>
<dbReference type="PANTHER" id="PTHR46383:SF1">
    <property type="entry name" value="ASPARTATE AMINOTRANSFERASE"/>
    <property type="match status" value="1"/>
</dbReference>
<evidence type="ECO:0000259" key="8">
    <source>
        <dbReference type="Pfam" id="PF00155"/>
    </source>
</evidence>
<dbReference type="InterPro" id="IPR004839">
    <property type="entry name" value="Aminotransferase_I/II_large"/>
</dbReference>
<dbReference type="PANTHER" id="PTHR46383">
    <property type="entry name" value="ASPARTATE AMINOTRANSFERASE"/>
    <property type="match status" value="1"/>
</dbReference>
<keyword evidence="4" id="KW-0032">Aminotransferase</keyword>
<keyword evidence="6" id="KW-0663">Pyridoxal phosphate</keyword>
<dbReference type="InterPro" id="IPR015424">
    <property type="entry name" value="PyrdxlP-dep_Trfase"/>
</dbReference>
<dbReference type="OrthoDB" id="9804407at2"/>